<dbReference type="Proteomes" id="UP000234881">
    <property type="component" value="Unassembled WGS sequence"/>
</dbReference>
<keyword evidence="2" id="KW-1185">Reference proteome</keyword>
<dbReference type="InterPro" id="IPR025332">
    <property type="entry name" value="DUF4238"/>
</dbReference>
<accession>A0A2N5XXH4</accession>
<gene>
    <name evidence="1" type="ORF">C0081_03060</name>
</gene>
<proteinExistence type="predicted"/>
<evidence type="ECO:0000313" key="1">
    <source>
        <dbReference type="EMBL" id="PLW79213.1"/>
    </source>
</evidence>
<dbReference type="Pfam" id="PF14022">
    <property type="entry name" value="DUF4238"/>
    <property type="match status" value="1"/>
</dbReference>
<evidence type="ECO:0008006" key="3">
    <source>
        <dbReference type="Google" id="ProtNLM"/>
    </source>
</evidence>
<name>A0A2N5XXH4_9HYPH</name>
<organism evidence="1 2">
    <name type="scientific">Cohaesibacter celericrescens</name>
    <dbReference type="NCBI Taxonomy" id="2067669"/>
    <lineage>
        <taxon>Bacteria</taxon>
        <taxon>Pseudomonadati</taxon>
        <taxon>Pseudomonadota</taxon>
        <taxon>Alphaproteobacteria</taxon>
        <taxon>Hyphomicrobiales</taxon>
        <taxon>Cohaesibacteraceae</taxon>
    </lineage>
</organism>
<dbReference type="AlphaFoldDB" id="A0A2N5XXH4"/>
<protein>
    <recommendedName>
        <fullName evidence="3">DUF4238 domain-containing protein</fullName>
    </recommendedName>
</protein>
<dbReference type="EMBL" id="PKUQ01000001">
    <property type="protein sequence ID" value="PLW79213.1"/>
    <property type="molecule type" value="Genomic_DNA"/>
</dbReference>
<comment type="caution">
    <text evidence="1">The sequence shown here is derived from an EMBL/GenBank/DDBJ whole genome shotgun (WGS) entry which is preliminary data.</text>
</comment>
<sequence>MVAAETESKKHHYVTQAQLRHFAHDAARSKLFVFDKSNGRSYPSTIKNAGSENQFNTLIEGEERLNFEKIFDEVDTNGGLIVNQINQHRSLDWMKESDLFKLADFGTIQLLRTKLSRITPAVLLDQMREILAEFGADLDDPSLAPPTENDAKLSTIMNFFGRDRYRAPFLRLYPGLVQPEGEARLVISDHPVVFSNPFPYGDRGLKSQGIMVSLPLSPMLLLTWHCPTIVERLKHLLVGENPDQQALRAYAEGLFLGKPALVSNMEVERYNALQFEQSRRFIFSHSNKFDTVTLRRSDQAETELQERKSLVEFGRLGEGPRPRPRMPDGWTLVVHGPRDHCLIHIEEIDEEGEGITARTNNLELLNAVATDPHLDYVELLDGPRQRRHLGQVTIELLTERGPGWFSVVHYDYALRALSRQIDRSRSNGTQAALK</sequence>
<reference evidence="1 2" key="1">
    <citation type="submission" date="2018-01" db="EMBL/GenBank/DDBJ databases">
        <title>The draft genome sequence of Cohaesibacter sp. H1304.</title>
        <authorList>
            <person name="Wang N.-N."/>
            <person name="Du Z.-J."/>
        </authorList>
    </citation>
    <scope>NUCLEOTIDE SEQUENCE [LARGE SCALE GENOMIC DNA]</scope>
    <source>
        <strain evidence="1 2">H1304</strain>
    </source>
</reference>
<dbReference type="OrthoDB" id="9148269at2"/>
<evidence type="ECO:0000313" key="2">
    <source>
        <dbReference type="Proteomes" id="UP000234881"/>
    </source>
</evidence>
<dbReference type="RefSeq" id="WP_101532295.1">
    <property type="nucleotide sequence ID" value="NZ_PKUQ01000001.1"/>
</dbReference>